<comment type="caution">
    <text evidence="1">The sequence shown here is derived from an EMBL/GenBank/DDBJ whole genome shotgun (WGS) entry which is preliminary data.</text>
</comment>
<protein>
    <submittedName>
        <fullName evidence="1">Uncharacterized protein</fullName>
    </submittedName>
</protein>
<dbReference type="BioCyc" id="AURANTIMONAS:SI859A1_01916-MONOMER"/>
<organism evidence="1 2">
    <name type="scientific">Aurantimonas manganoxydans (strain ATCC BAA-1229 / DSM 21871 / SI85-9A1)</name>
    <dbReference type="NCBI Taxonomy" id="287752"/>
    <lineage>
        <taxon>Bacteria</taxon>
        <taxon>Pseudomonadati</taxon>
        <taxon>Pseudomonadota</taxon>
        <taxon>Alphaproteobacteria</taxon>
        <taxon>Hyphomicrobiales</taxon>
        <taxon>Aurantimonadaceae</taxon>
        <taxon>Aurantimonas</taxon>
    </lineage>
</organism>
<dbReference type="EMBL" id="AAPJ01000001">
    <property type="protein sequence ID" value="EAS51106.1"/>
    <property type="molecule type" value="Genomic_DNA"/>
</dbReference>
<name>Q1YNC5_AURMS</name>
<accession>Q1YNC5</accession>
<proteinExistence type="predicted"/>
<dbReference type="HOGENOM" id="CLU_2024090_0_0_5"/>
<reference evidence="1 2" key="1">
    <citation type="journal article" date="2008" name="Appl. Environ. Microbiol.">
        <title>Genomic insights into Mn(II) oxidation by the marine alphaproteobacterium Aurantimonas sp. strain SI85-9A1.</title>
        <authorList>
            <person name="Dick G.J."/>
            <person name="Podell S."/>
            <person name="Johnson H.A."/>
            <person name="Rivera-Espinoza Y."/>
            <person name="Bernier-Latmani R."/>
            <person name="McCarthy J.K."/>
            <person name="Torpey J.W."/>
            <person name="Clement B.G."/>
            <person name="Gaasterland T."/>
            <person name="Tebo B.M."/>
        </authorList>
    </citation>
    <scope>NUCLEOTIDE SEQUENCE [LARGE SCALE GENOMIC DNA]</scope>
    <source>
        <strain evidence="1 2">SI85-9A1</strain>
    </source>
</reference>
<evidence type="ECO:0000313" key="1">
    <source>
        <dbReference type="EMBL" id="EAS51106.1"/>
    </source>
</evidence>
<gene>
    <name evidence="1" type="ORF">SI859A1_01916</name>
</gene>
<dbReference type="Proteomes" id="UP000000321">
    <property type="component" value="Unassembled WGS sequence"/>
</dbReference>
<keyword evidence="2" id="KW-1185">Reference proteome</keyword>
<evidence type="ECO:0000313" key="2">
    <source>
        <dbReference type="Proteomes" id="UP000000321"/>
    </source>
</evidence>
<sequence length="122" mass="13721">MNSAGGDLIQSRRLGRSALFPRETMLRILAVLLLMTTVAHADDVLDRVKQVNNVRYAALTPSGSSVRAVVYDRHDTQVVRKLCEVSSDFRYVFIVPLGEFNKAHRELNRVPITRTVQHSCKG</sequence>
<dbReference type="AlphaFoldDB" id="Q1YNC5"/>